<name>A0ABQ6M8Y7_9STRA</name>
<proteinExistence type="predicted"/>
<sequence length="397" mass="40870">AAASRALQSTCPAGQELAQDFSSSPCACASTGVVNGVDTGRVGCAEHSEDGFFFCHTAAACADANAAPAFPGTAWRECDPDVDNEGAVMSCVSSPAACRELTLSGACSSTMFGEDTTTFVLYEGGCSGAAGGTAWHAPAEDVFMSYIVGGGGSSWIVSSGCGSPTGLIAYGSASPSLPFVDTDSSWTCATSTGAASTRALSITCSSYEGDELEVLPCVSGTFDESGEAPGGECAEACPEDRPTSPPGSTTAAACLPPPETCLEVSLVGSCSGTWSESHLWGTFVPFEGDCNDLSLNEDVGGRQSYFNKLTQYYLYFFSEYNGWFVSKNCGSPAGVTAIGFAGTFPFLSPATTWECAEIGFVSKPASIVCSRYASDPEACIEGTYEERHFDRGLLSAS</sequence>
<accession>A0ABQ6M8Y7</accession>
<comment type="caution">
    <text evidence="1">The sequence shown here is derived from an EMBL/GenBank/DDBJ whole genome shotgun (WGS) entry which is preliminary data.</text>
</comment>
<dbReference type="EMBL" id="BRYB01001259">
    <property type="protein sequence ID" value="GMI21746.1"/>
    <property type="molecule type" value="Genomic_DNA"/>
</dbReference>
<feature type="non-terminal residue" evidence="1">
    <location>
        <position position="1"/>
    </location>
</feature>
<organism evidence="1 2">
    <name type="scientific">Tetraparma gracilis</name>
    <dbReference type="NCBI Taxonomy" id="2962635"/>
    <lineage>
        <taxon>Eukaryota</taxon>
        <taxon>Sar</taxon>
        <taxon>Stramenopiles</taxon>
        <taxon>Ochrophyta</taxon>
        <taxon>Bolidophyceae</taxon>
        <taxon>Parmales</taxon>
        <taxon>Triparmaceae</taxon>
        <taxon>Tetraparma</taxon>
    </lineage>
</organism>
<protein>
    <recommendedName>
        <fullName evidence="3">Sushi domain-containing protein</fullName>
    </recommendedName>
</protein>
<keyword evidence="2" id="KW-1185">Reference proteome</keyword>
<evidence type="ECO:0000313" key="2">
    <source>
        <dbReference type="Proteomes" id="UP001165060"/>
    </source>
</evidence>
<gene>
    <name evidence="1" type="ORF">TeGR_g4647</name>
</gene>
<dbReference type="Proteomes" id="UP001165060">
    <property type="component" value="Unassembled WGS sequence"/>
</dbReference>
<evidence type="ECO:0008006" key="3">
    <source>
        <dbReference type="Google" id="ProtNLM"/>
    </source>
</evidence>
<evidence type="ECO:0000313" key="1">
    <source>
        <dbReference type="EMBL" id="GMI21746.1"/>
    </source>
</evidence>
<reference evidence="1 2" key="1">
    <citation type="journal article" date="2023" name="Commun. Biol.">
        <title>Genome analysis of Parmales, the sister group of diatoms, reveals the evolutionary specialization of diatoms from phago-mixotrophs to photoautotrophs.</title>
        <authorList>
            <person name="Ban H."/>
            <person name="Sato S."/>
            <person name="Yoshikawa S."/>
            <person name="Yamada K."/>
            <person name="Nakamura Y."/>
            <person name="Ichinomiya M."/>
            <person name="Sato N."/>
            <person name="Blanc-Mathieu R."/>
            <person name="Endo H."/>
            <person name="Kuwata A."/>
            <person name="Ogata H."/>
        </authorList>
    </citation>
    <scope>NUCLEOTIDE SEQUENCE [LARGE SCALE GENOMIC DNA]</scope>
</reference>